<evidence type="ECO:0000256" key="2">
    <source>
        <dbReference type="ARBA" id="ARBA00005675"/>
    </source>
</evidence>
<dbReference type="KEGG" id="fro:AALO17_18220"/>
<dbReference type="SUPFAM" id="SSF81665">
    <property type="entry name" value="Calcium ATPase, transmembrane domain M"/>
    <property type="match status" value="1"/>
</dbReference>
<feature type="transmembrane region" description="Helical" evidence="9">
    <location>
        <begin position="837"/>
        <end position="857"/>
    </location>
</feature>
<dbReference type="STRING" id="1702221.AALO17_18220"/>
<protein>
    <submittedName>
        <fullName evidence="11">ATPase</fullName>
        <ecNumber evidence="11">3.6.3.8</ecNumber>
    </submittedName>
</protein>
<comment type="similarity">
    <text evidence="2">Belongs to the cation transport ATPase (P-type) (TC 3.A.3) family. Type IIA subfamily.</text>
</comment>
<dbReference type="Pfam" id="PF00690">
    <property type="entry name" value="Cation_ATPase_N"/>
    <property type="match status" value="1"/>
</dbReference>
<reference evidence="11 12" key="1">
    <citation type="journal article" date="2016" name="Gut Pathog.">
        <title>Whole genome sequencing of "Faecalibaculum rodentium" ALO17, isolated from C57BL/6J laboratory mouse feces.</title>
        <authorList>
            <person name="Lim S."/>
            <person name="Chang D.H."/>
            <person name="Ahn S."/>
            <person name="Kim B.C."/>
        </authorList>
    </citation>
    <scope>NUCLEOTIDE SEQUENCE [LARGE SCALE GENOMIC DNA]</scope>
    <source>
        <strain evidence="11 12">Alo17</strain>
    </source>
</reference>
<dbReference type="FunFam" id="3.40.50.1000:FF:000001">
    <property type="entry name" value="Phospholipid-transporting ATPase IC"/>
    <property type="match status" value="1"/>
</dbReference>
<keyword evidence="5" id="KW-0067">ATP-binding</keyword>
<dbReference type="Proteomes" id="UP000069771">
    <property type="component" value="Chromosome"/>
</dbReference>
<dbReference type="PROSITE" id="PS00154">
    <property type="entry name" value="ATPASE_E1_E2"/>
    <property type="match status" value="1"/>
</dbReference>
<dbReference type="InterPro" id="IPR059000">
    <property type="entry name" value="ATPase_P-type_domA"/>
</dbReference>
<evidence type="ECO:0000256" key="6">
    <source>
        <dbReference type="ARBA" id="ARBA00022967"/>
    </source>
</evidence>
<dbReference type="GeneID" id="78478462"/>
<dbReference type="Pfam" id="PF13246">
    <property type="entry name" value="Cation_ATPase"/>
    <property type="match status" value="1"/>
</dbReference>
<name>A0A140DWC9_9FIRM</name>
<dbReference type="SFLD" id="SFLDG00002">
    <property type="entry name" value="C1.7:_P-type_atpase_like"/>
    <property type="match status" value="1"/>
</dbReference>
<dbReference type="GO" id="GO:0016887">
    <property type="term" value="F:ATP hydrolysis activity"/>
    <property type="evidence" value="ECO:0007669"/>
    <property type="project" value="InterPro"/>
</dbReference>
<evidence type="ECO:0000256" key="3">
    <source>
        <dbReference type="ARBA" id="ARBA00022692"/>
    </source>
</evidence>
<dbReference type="InterPro" id="IPR018303">
    <property type="entry name" value="ATPase_P-typ_P_site"/>
</dbReference>
<dbReference type="AlphaFoldDB" id="A0A140DWC9"/>
<dbReference type="NCBIfam" id="TIGR01494">
    <property type="entry name" value="ATPase_P-type"/>
    <property type="match status" value="3"/>
</dbReference>
<evidence type="ECO:0000256" key="7">
    <source>
        <dbReference type="ARBA" id="ARBA00022989"/>
    </source>
</evidence>
<evidence type="ECO:0000256" key="9">
    <source>
        <dbReference type="SAM" id="Phobius"/>
    </source>
</evidence>
<dbReference type="Gene3D" id="3.40.1110.10">
    <property type="entry name" value="Calcium-transporting ATPase, cytoplasmic domain N"/>
    <property type="match status" value="1"/>
</dbReference>
<keyword evidence="3 9" id="KW-0812">Transmembrane</keyword>
<accession>A0A140DWC9</accession>
<dbReference type="PATRIC" id="fig|1702221.3.peg.1777"/>
<dbReference type="InterPro" id="IPR036412">
    <property type="entry name" value="HAD-like_sf"/>
</dbReference>
<keyword evidence="4" id="KW-0547">Nucleotide-binding</keyword>
<dbReference type="Pfam" id="PF00689">
    <property type="entry name" value="Cation_ATPase_C"/>
    <property type="match status" value="1"/>
</dbReference>
<keyword evidence="8 9" id="KW-0472">Membrane</keyword>
<dbReference type="InterPro" id="IPR023214">
    <property type="entry name" value="HAD_sf"/>
</dbReference>
<dbReference type="Pfam" id="PF00122">
    <property type="entry name" value="E1-E2_ATPase"/>
    <property type="match status" value="1"/>
</dbReference>
<feature type="transmembrane region" description="Helical" evidence="9">
    <location>
        <begin position="49"/>
        <end position="71"/>
    </location>
</feature>
<dbReference type="Gene3D" id="3.40.50.1000">
    <property type="entry name" value="HAD superfamily/HAD-like"/>
    <property type="match status" value="1"/>
</dbReference>
<feature type="transmembrane region" description="Helical" evidence="9">
    <location>
        <begin position="807"/>
        <end position="825"/>
    </location>
</feature>
<dbReference type="PANTHER" id="PTHR42861">
    <property type="entry name" value="CALCIUM-TRANSPORTING ATPASE"/>
    <property type="match status" value="1"/>
</dbReference>
<evidence type="ECO:0000313" key="12">
    <source>
        <dbReference type="Proteomes" id="UP000069771"/>
    </source>
</evidence>
<dbReference type="InterPro" id="IPR001757">
    <property type="entry name" value="P_typ_ATPase"/>
</dbReference>
<evidence type="ECO:0000313" key="11">
    <source>
        <dbReference type="EMBL" id="AMK54956.1"/>
    </source>
</evidence>
<evidence type="ECO:0000256" key="8">
    <source>
        <dbReference type="ARBA" id="ARBA00023136"/>
    </source>
</evidence>
<feature type="transmembrane region" description="Helical" evidence="9">
    <location>
        <begin position="670"/>
        <end position="692"/>
    </location>
</feature>
<dbReference type="EMBL" id="CP011391">
    <property type="protein sequence ID" value="AMK54956.1"/>
    <property type="molecule type" value="Genomic_DNA"/>
</dbReference>
<dbReference type="SMR" id="A0A140DWC9"/>
<feature type="transmembrane region" description="Helical" evidence="9">
    <location>
        <begin position="268"/>
        <end position="294"/>
    </location>
</feature>
<gene>
    <name evidence="11" type="ORF">AALO17_18220</name>
</gene>
<comment type="subcellular location">
    <subcellularLocation>
        <location evidence="1">Membrane</location>
        <topology evidence="1">Multi-pass membrane protein</topology>
    </subcellularLocation>
</comment>
<dbReference type="RefSeq" id="WP_067558025.1">
    <property type="nucleotide sequence ID" value="NZ_CP011391.1"/>
</dbReference>
<dbReference type="Gene3D" id="2.70.150.10">
    <property type="entry name" value="Calcium-transporting ATPase, cytoplasmic transduction domain A"/>
    <property type="match status" value="1"/>
</dbReference>
<keyword evidence="7 9" id="KW-1133">Transmembrane helix</keyword>
<dbReference type="SUPFAM" id="SSF81660">
    <property type="entry name" value="Metal cation-transporting ATPase, ATP-binding domain N"/>
    <property type="match status" value="1"/>
</dbReference>
<dbReference type="InterPro" id="IPR023298">
    <property type="entry name" value="ATPase_P-typ_TM_dom_sf"/>
</dbReference>
<dbReference type="InterPro" id="IPR023299">
    <property type="entry name" value="ATPase_P-typ_cyto_dom_N"/>
</dbReference>
<evidence type="ECO:0000256" key="4">
    <source>
        <dbReference type="ARBA" id="ARBA00022741"/>
    </source>
</evidence>
<sequence>MKPYYQQDTQTVFQELHSSPKGLTPAQVVQNQETYGLNELVQEKPASPLMIFFGQFKDLLVIVLIIAAIISAFSGELISTLVILVVITLNAILGTVQEVQAQKSLESLKSLSSPHVKVIRDGRLTEIESSQLTVGDIVYVEAGDVIEGDGRLFEAASLQVNESALTGEPVPVEKTTAPIDKEVQINDQTDMVFSSGLVTNGTGKYICTAVGMDTQIGRIAGMISEAQARKTPLQKSLEDFSKKLTIYIGLLCVLLLILHVFVNHEPFLQALMVAVALAVAAIPEALNSIVTIVLSIATQKMVKNHAIMKKLDAVESLGCISVICSDKTGTLTQNKMTVMEVFTDMTPYTVELMDARASYPQQILLKAAKLNTNAVVNADGSSIGDPTEIALIDMFNQYQKAHPDFVIKAERVEEVPFDSERKLMSVSSHHHIYTKGAPDELLKRCTSVLMGKEKRPITDADRDLVLTQNEQYASQGLRVLGFAYKDLPEEADHRIGLADEQDLCFVGLVAEQDPPREESAAAVHTARKAGIKPVMITGDHVVTARAIAKKIGIYQDGDMAVEGNDLAHMSDGELADKLDRISVYARVAPEHKIRIVKAWQEKGDIVAMTGDGVNDAPALKAADIGIAMGITGTEVSKDAAKMILTDDNFATIVKAIESGRNVYNNIKNAIIYLLSGNLSAIITVVVTSLAFLPDPFTAVQLLFINLVTDSLPAIAIGMEPDHPDVINQKPRRSTESILNKNAIMQIGVEGILIFLAVMASYLIGLKTSAGMATTMAFSTLTLSRLLHGFSQRGSKPIWELPFNKYSVYAFITGAILLAAILNIPAMQPIFDVTPMSILQAGLVVLFSLASFAAVQLFKVISSRSH</sequence>
<dbReference type="Pfam" id="PF08282">
    <property type="entry name" value="Hydrolase_3"/>
    <property type="match status" value="1"/>
</dbReference>
<dbReference type="SUPFAM" id="SSF56784">
    <property type="entry name" value="HAD-like"/>
    <property type="match status" value="1"/>
</dbReference>
<organism evidence="11 12">
    <name type="scientific">Faecalibaculum rodentium</name>
    <dbReference type="NCBI Taxonomy" id="1702221"/>
    <lineage>
        <taxon>Bacteria</taxon>
        <taxon>Bacillati</taxon>
        <taxon>Bacillota</taxon>
        <taxon>Erysipelotrichia</taxon>
        <taxon>Erysipelotrichales</taxon>
        <taxon>Erysipelotrichaceae</taxon>
        <taxon>Faecalibaculum</taxon>
    </lineage>
</organism>
<keyword evidence="6" id="KW-1278">Translocase</keyword>
<evidence type="ECO:0000259" key="10">
    <source>
        <dbReference type="SMART" id="SM00831"/>
    </source>
</evidence>
<dbReference type="SMART" id="SM00831">
    <property type="entry name" value="Cation_ATPase_N"/>
    <property type="match status" value="1"/>
</dbReference>
<dbReference type="InterPro" id="IPR008250">
    <property type="entry name" value="ATPase_P-typ_transduc_dom_A_sf"/>
</dbReference>
<dbReference type="FunFam" id="3.40.50.1000:FF:000028">
    <property type="entry name" value="Calcium-transporting P-type ATPase, putative"/>
    <property type="match status" value="1"/>
</dbReference>
<feature type="transmembrane region" description="Helical" evidence="9">
    <location>
        <begin position="244"/>
        <end position="262"/>
    </location>
</feature>
<evidence type="ECO:0000256" key="5">
    <source>
        <dbReference type="ARBA" id="ARBA00022840"/>
    </source>
</evidence>
<dbReference type="GO" id="GO:0016020">
    <property type="term" value="C:membrane"/>
    <property type="evidence" value="ECO:0007669"/>
    <property type="project" value="UniProtKB-SubCell"/>
</dbReference>
<dbReference type="Gene3D" id="1.20.1110.10">
    <property type="entry name" value="Calcium-transporting ATPase, transmembrane domain"/>
    <property type="match status" value="1"/>
</dbReference>
<dbReference type="SUPFAM" id="SSF81653">
    <property type="entry name" value="Calcium ATPase, transduction domain A"/>
    <property type="match status" value="1"/>
</dbReference>
<evidence type="ECO:0000256" key="1">
    <source>
        <dbReference type="ARBA" id="ARBA00004141"/>
    </source>
</evidence>
<keyword evidence="12" id="KW-1185">Reference proteome</keyword>
<dbReference type="InterPro" id="IPR044492">
    <property type="entry name" value="P_typ_ATPase_HD_dom"/>
</dbReference>
<feature type="domain" description="Cation-transporting P-type ATPase N-terminal" evidence="10">
    <location>
        <begin position="3"/>
        <end position="76"/>
    </location>
</feature>
<dbReference type="PRINTS" id="PR00120">
    <property type="entry name" value="HATPASE"/>
</dbReference>
<dbReference type="PRINTS" id="PR00119">
    <property type="entry name" value="CATATPASE"/>
</dbReference>
<feature type="transmembrane region" description="Helical" evidence="9">
    <location>
        <begin position="741"/>
        <end position="763"/>
    </location>
</feature>
<dbReference type="GO" id="GO:0005524">
    <property type="term" value="F:ATP binding"/>
    <property type="evidence" value="ECO:0007669"/>
    <property type="project" value="UniProtKB-KW"/>
</dbReference>
<proteinExistence type="inferred from homology"/>
<keyword evidence="11" id="KW-0378">Hydrolase</keyword>
<dbReference type="InterPro" id="IPR004014">
    <property type="entry name" value="ATPase_P-typ_cation-transptr_N"/>
</dbReference>
<dbReference type="SFLD" id="SFLDS00003">
    <property type="entry name" value="Haloacid_Dehalogenase"/>
    <property type="match status" value="1"/>
</dbReference>
<dbReference type="OrthoDB" id="9760364at2"/>
<dbReference type="EC" id="3.6.3.8" evidence="11"/>
<dbReference type="InterPro" id="IPR006068">
    <property type="entry name" value="ATPase_P-typ_cation-transptr_C"/>
</dbReference>
<dbReference type="SFLD" id="SFLDF00027">
    <property type="entry name" value="p-type_atpase"/>
    <property type="match status" value="1"/>
</dbReference>